<evidence type="ECO:0000313" key="3">
    <source>
        <dbReference type="Proteomes" id="UP000006100"/>
    </source>
</evidence>
<evidence type="ECO:0000313" key="2">
    <source>
        <dbReference type="EMBL" id="AFS82951.1"/>
    </source>
</evidence>
<keyword evidence="3" id="KW-1185">Reference proteome</keyword>
<evidence type="ECO:0000256" key="1">
    <source>
        <dbReference type="SAM" id="MobiDB-lite"/>
    </source>
</evidence>
<dbReference type="EMBL" id="CP003843">
    <property type="protein sequence ID" value="AFS82951.1"/>
    <property type="molecule type" value="Genomic_DNA"/>
</dbReference>
<dbReference type="KEGG" id="nir:NSED_05745"/>
<sequence>MNVHFIFIFLLCILPSFFVTSFASIDNFTTDKTLYNTDDSIVISGSVDYDPDLFSIIVQIITPDGSGLAHIDSIIPNNDGTFTKIINAGGPTWSENGYYTIKLSYGGNLEKSIEYQKSSEYVPPTSTPSTSTPSTSTPSTSTPSTSTPSTSTPSTEINDSFTENPKMILFGYPAFDKSPQYYIDRYNNEPSYKSWFDNQFPSYDLKQVVGYQSTHVENFPAFDKSPQYYIDRYNNEPSYKSWFDSQFPGKTIHSILGFSTYVPDWIKDYARNWAIGEISDNEFMIGLDFMIQNKIIVISDIDSSSFSTENIPSWFRNTSHWWAAGLISQQEFINSIKYLIQEDIILIK</sequence>
<proteinExistence type="predicted"/>
<dbReference type="eggNOG" id="arCOG08643">
    <property type="taxonomic scope" value="Archaea"/>
</dbReference>
<dbReference type="PATRIC" id="fig|1229909.8.peg.1258"/>
<protein>
    <submittedName>
        <fullName evidence="2">Uncharacterized protein</fullName>
    </submittedName>
</protein>
<reference evidence="2 3" key="1">
    <citation type="journal article" date="2012" name="J. Bacteriol.">
        <title>Draft Genome Sequence of an Ammonia-Oxidizing Archaeon, "Candidatus Nitrosopumilus sediminis" AR2, from Svalbard in the Arctic Circle.</title>
        <authorList>
            <person name="Park S.J."/>
            <person name="Kim J.G."/>
            <person name="Jung M.Y."/>
            <person name="Kim S.J."/>
            <person name="Cha I.T."/>
            <person name="Ghai R."/>
            <person name="Martin-Cuadrado A.B."/>
            <person name="Rodriguez-Valera F."/>
            <person name="Rhee S.K."/>
        </authorList>
    </citation>
    <scope>NUCLEOTIDE SEQUENCE [LARGE SCALE GENOMIC DNA]</scope>
    <source>
        <strain evidence="2 3">AR2</strain>
    </source>
</reference>
<dbReference type="eggNOG" id="arCOG08728">
    <property type="taxonomic scope" value="Archaea"/>
</dbReference>
<feature type="region of interest" description="Disordered" evidence="1">
    <location>
        <begin position="117"/>
        <end position="160"/>
    </location>
</feature>
<dbReference type="STRING" id="1229909.NSED_05745"/>
<feature type="compositionally biased region" description="Low complexity" evidence="1">
    <location>
        <begin position="123"/>
        <end position="155"/>
    </location>
</feature>
<dbReference type="Proteomes" id="UP000006100">
    <property type="component" value="Chromosome"/>
</dbReference>
<dbReference type="OrthoDB" id="11828at2157"/>
<name>K0BF91_9ARCH</name>
<dbReference type="AlphaFoldDB" id="K0BF91"/>
<accession>K0BF91</accession>
<organism evidence="2 3">
    <name type="scientific">Candidatus Nitrosopumilus sediminis</name>
    <dbReference type="NCBI Taxonomy" id="1229909"/>
    <lineage>
        <taxon>Archaea</taxon>
        <taxon>Nitrososphaerota</taxon>
        <taxon>Nitrososphaeria</taxon>
        <taxon>Nitrosopumilales</taxon>
        <taxon>Nitrosopumilaceae</taxon>
        <taxon>Nitrosopumilus</taxon>
    </lineage>
</organism>
<gene>
    <name evidence="2" type="ORF">NSED_05745</name>
</gene>
<dbReference type="HOGENOM" id="CLU_923178_0_0_2"/>